<dbReference type="EMBL" id="ACUZ02000003">
    <property type="protein sequence ID" value="EFB33480.1"/>
    <property type="molecule type" value="Genomic_DNA"/>
</dbReference>
<evidence type="ECO:0000313" key="2">
    <source>
        <dbReference type="EMBL" id="EFB33480.1"/>
    </source>
</evidence>
<sequence length="148" mass="16902">MMNNEEIIRKLADRFMAGDTSLDEEQQLYRYFTGEEVAEDLLPLRGLFCSFAAMKPDEEVVAECKPKSAHLHFYKVFVGVAASIALMIAVGSLFWSPERQDYCEAYVYNQHVTDPEKVMQEVYGTMQTIHQNDGANVDHQLHDIFGTD</sequence>
<dbReference type="AlphaFoldDB" id="D1QMV4"/>
<evidence type="ECO:0000313" key="3">
    <source>
        <dbReference type="Proteomes" id="UP000004079"/>
    </source>
</evidence>
<keyword evidence="1" id="KW-0472">Membrane</keyword>
<keyword evidence="1" id="KW-0812">Transmembrane</keyword>
<comment type="caution">
    <text evidence="2">The sequence shown here is derived from an EMBL/GenBank/DDBJ whole genome shotgun (WGS) entry which is preliminary data.</text>
</comment>
<dbReference type="Proteomes" id="UP000004079">
    <property type="component" value="Unassembled WGS sequence"/>
</dbReference>
<reference evidence="2 3" key="1">
    <citation type="submission" date="2009-11" db="EMBL/GenBank/DDBJ databases">
        <authorList>
            <person name="Weinstock G."/>
            <person name="Sodergren E."/>
            <person name="Clifton S."/>
            <person name="Fulton L."/>
            <person name="Fulton B."/>
            <person name="Courtney L."/>
            <person name="Fronick C."/>
            <person name="Harrison M."/>
            <person name="Strong C."/>
            <person name="Farmer C."/>
            <person name="Delahaunty K."/>
            <person name="Markovic C."/>
            <person name="Hall O."/>
            <person name="Minx P."/>
            <person name="Tomlinson C."/>
            <person name="Mitreva M."/>
            <person name="Nelson J."/>
            <person name="Hou S."/>
            <person name="Wollam A."/>
            <person name="Pepin K.H."/>
            <person name="Johnson M."/>
            <person name="Bhonagiri V."/>
            <person name="Nash W.E."/>
            <person name="Warren W."/>
            <person name="Chinwalla A."/>
            <person name="Mardis E.R."/>
            <person name="Wilson R.K."/>
        </authorList>
    </citation>
    <scope>NUCLEOTIDE SEQUENCE [LARGE SCALE GENOMIC DNA]</scope>
    <source>
        <strain evidence="2 3">F0302</strain>
    </source>
</reference>
<protein>
    <submittedName>
        <fullName evidence="2">Uncharacterized protein</fullName>
    </submittedName>
</protein>
<dbReference type="RefSeq" id="WP_004371093.1">
    <property type="nucleotide sequence ID" value="NZ_GG703883.1"/>
</dbReference>
<organism evidence="2 3">
    <name type="scientific">Segatella oris F0302</name>
    <dbReference type="NCBI Taxonomy" id="649760"/>
    <lineage>
        <taxon>Bacteria</taxon>
        <taxon>Pseudomonadati</taxon>
        <taxon>Bacteroidota</taxon>
        <taxon>Bacteroidia</taxon>
        <taxon>Bacteroidales</taxon>
        <taxon>Prevotellaceae</taxon>
        <taxon>Segatella</taxon>
    </lineage>
</organism>
<evidence type="ECO:0000256" key="1">
    <source>
        <dbReference type="SAM" id="Phobius"/>
    </source>
</evidence>
<dbReference type="HOGENOM" id="CLU_1766344_0_0_10"/>
<dbReference type="STRING" id="649760.HMPREF0971_00243"/>
<proteinExistence type="predicted"/>
<feature type="transmembrane region" description="Helical" evidence="1">
    <location>
        <begin position="73"/>
        <end position="95"/>
    </location>
</feature>
<gene>
    <name evidence="2" type="ORF">HMPREF0971_00243</name>
</gene>
<name>D1QMV4_9BACT</name>
<keyword evidence="1" id="KW-1133">Transmembrane helix</keyword>
<accession>D1QMV4</accession>